<reference evidence="3 4" key="1">
    <citation type="submission" date="2013-12" db="EMBL/GenBank/DDBJ databases">
        <title>Draft genome of the parsitic nematode Ancylostoma duodenale.</title>
        <authorList>
            <person name="Mitreva M."/>
        </authorList>
    </citation>
    <scope>NUCLEOTIDE SEQUENCE [LARGE SCALE GENOMIC DNA]</scope>
    <source>
        <strain evidence="3 4">Zhejiang</strain>
    </source>
</reference>
<dbReference type="EMBL" id="KN729110">
    <property type="protein sequence ID" value="KIH62734.1"/>
    <property type="molecule type" value="Genomic_DNA"/>
</dbReference>
<evidence type="ECO:0000259" key="2">
    <source>
        <dbReference type="SMART" id="SM00651"/>
    </source>
</evidence>
<gene>
    <name evidence="3" type="ORF">ANCDUO_06981</name>
</gene>
<dbReference type="PANTHER" id="PTHR21415:SF1">
    <property type="entry name" value="U7 SNRNA-ASSOCIATED SM-LIKE PROTEIN LSM11"/>
    <property type="match status" value="1"/>
</dbReference>
<organism evidence="3 4">
    <name type="scientific">Ancylostoma duodenale</name>
    <dbReference type="NCBI Taxonomy" id="51022"/>
    <lineage>
        <taxon>Eukaryota</taxon>
        <taxon>Metazoa</taxon>
        <taxon>Ecdysozoa</taxon>
        <taxon>Nematoda</taxon>
        <taxon>Chromadorea</taxon>
        <taxon>Rhabditida</taxon>
        <taxon>Rhabditina</taxon>
        <taxon>Rhabditomorpha</taxon>
        <taxon>Strongyloidea</taxon>
        <taxon>Ancylostomatidae</taxon>
        <taxon>Ancylostomatinae</taxon>
        <taxon>Ancylostoma</taxon>
    </lineage>
</organism>
<dbReference type="GO" id="GO:0005683">
    <property type="term" value="C:U7 snRNP"/>
    <property type="evidence" value="ECO:0007669"/>
    <property type="project" value="TreeGrafter"/>
</dbReference>
<evidence type="ECO:0000313" key="3">
    <source>
        <dbReference type="EMBL" id="KIH62734.1"/>
    </source>
</evidence>
<dbReference type="PANTHER" id="PTHR21415">
    <property type="entry name" value="U7 SNRNA-ASSOCIATED SM-LIKE PROTEIN LSM11"/>
    <property type="match status" value="1"/>
</dbReference>
<proteinExistence type="predicted"/>
<name>A0A0C2GUR4_9BILA</name>
<feature type="region of interest" description="Disordered" evidence="1">
    <location>
        <begin position="54"/>
        <end position="78"/>
    </location>
</feature>
<protein>
    <submittedName>
        <fullName evidence="3">LSM domain protein</fullName>
    </submittedName>
</protein>
<feature type="region of interest" description="Disordered" evidence="1">
    <location>
        <begin position="1"/>
        <end position="29"/>
    </location>
</feature>
<evidence type="ECO:0000313" key="4">
    <source>
        <dbReference type="Proteomes" id="UP000054047"/>
    </source>
</evidence>
<dbReference type="Proteomes" id="UP000054047">
    <property type="component" value="Unassembled WGS sequence"/>
</dbReference>
<dbReference type="InterPro" id="IPR001163">
    <property type="entry name" value="Sm_dom_euk/arc"/>
</dbReference>
<dbReference type="InterPro" id="IPR039267">
    <property type="entry name" value="Lsm11"/>
</dbReference>
<evidence type="ECO:0000256" key="1">
    <source>
        <dbReference type="SAM" id="MobiDB-lite"/>
    </source>
</evidence>
<dbReference type="SUPFAM" id="SSF50182">
    <property type="entry name" value="Sm-like ribonucleoproteins"/>
    <property type="match status" value="1"/>
</dbReference>
<dbReference type="GO" id="GO:0006398">
    <property type="term" value="P:mRNA 3'-end processing by stem-loop binding and cleavage"/>
    <property type="evidence" value="ECO:0007669"/>
    <property type="project" value="TreeGrafter"/>
</dbReference>
<keyword evidence="4" id="KW-1185">Reference proteome</keyword>
<dbReference type="GO" id="GO:0071209">
    <property type="term" value="F:U7 snRNA binding"/>
    <property type="evidence" value="ECO:0007669"/>
    <property type="project" value="InterPro"/>
</dbReference>
<dbReference type="Gene3D" id="2.30.30.100">
    <property type="match status" value="1"/>
</dbReference>
<feature type="compositionally biased region" description="Basic and acidic residues" evidence="1">
    <location>
        <begin position="54"/>
        <end position="69"/>
    </location>
</feature>
<dbReference type="InterPro" id="IPR010920">
    <property type="entry name" value="LSM_dom_sf"/>
</dbReference>
<dbReference type="OrthoDB" id="10002367at2759"/>
<dbReference type="SMART" id="SM00651">
    <property type="entry name" value="Sm"/>
    <property type="match status" value="1"/>
</dbReference>
<dbReference type="AlphaFoldDB" id="A0A0C2GUR4"/>
<sequence>MYDPFSPDFDPIAALQRSPSGDEEDAPGSLDDFEKELVRDLPEVARIICELDEQEKQEKQEQQPVEVKEKSKKQQKRDRIARLEGMMKPGRTLFEKPQAKGGTVDVDSLHSQWSIGPMSLLHRALKENTRVEVHIRALNRVDRIARGYPIAFDKHINIVLRDVDEVALPGRKEERAFGRRQLQERLLPIGMRWQPGGTWPRPLGACRNVLRRHIPCSVIKGDTVVLVRCITFRTSHIFIDEIEPGCLYR</sequence>
<feature type="domain" description="Sm" evidence="2">
    <location>
        <begin position="123"/>
        <end position="229"/>
    </location>
</feature>
<accession>A0A0C2GUR4</accession>